<dbReference type="AlphaFoldDB" id="A0AAN6TTA2"/>
<dbReference type="GeneID" id="87831691"/>
<dbReference type="EMBL" id="MU853243">
    <property type="protein sequence ID" value="KAK4119876.1"/>
    <property type="molecule type" value="Genomic_DNA"/>
</dbReference>
<dbReference type="InterPro" id="IPR010730">
    <property type="entry name" value="HET"/>
</dbReference>
<dbReference type="PANTHER" id="PTHR10622:SF12">
    <property type="entry name" value="HET DOMAIN-CONTAINING PROTEIN"/>
    <property type="match status" value="1"/>
</dbReference>
<reference evidence="3" key="2">
    <citation type="submission" date="2023-05" db="EMBL/GenBank/DDBJ databases">
        <authorList>
            <consortium name="Lawrence Berkeley National Laboratory"/>
            <person name="Steindorff A."/>
            <person name="Hensen N."/>
            <person name="Bonometti L."/>
            <person name="Westerberg I."/>
            <person name="Brannstrom I.O."/>
            <person name="Guillou S."/>
            <person name="Cros-Aarteil S."/>
            <person name="Calhoun S."/>
            <person name="Haridas S."/>
            <person name="Kuo A."/>
            <person name="Mondo S."/>
            <person name="Pangilinan J."/>
            <person name="Riley R."/>
            <person name="Labutti K."/>
            <person name="Andreopoulos B."/>
            <person name="Lipzen A."/>
            <person name="Chen C."/>
            <person name="Yanf M."/>
            <person name="Daum C."/>
            <person name="Ng V."/>
            <person name="Clum A."/>
            <person name="Ohm R."/>
            <person name="Martin F."/>
            <person name="Silar P."/>
            <person name="Natvig D."/>
            <person name="Lalanne C."/>
            <person name="Gautier V."/>
            <person name="Ament-Velasquez S.L."/>
            <person name="Kruys A."/>
            <person name="Hutchinson M.I."/>
            <person name="Powell A.J."/>
            <person name="Barry K."/>
            <person name="Miller A.N."/>
            <person name="Grigoriev I.V."/>
            <person name="Debuchy R."/>
            <person name="Gladieux P."/>
            <person name="Thoren M.H."/>
            <person name="Johannesson H."/>
        </authorList>
    </citation>
    <scope>NUCLEOTIDE SEQUENCE</scope>
    <source>
        <strain evidence="3">CBS 731.68</strain>
    </source>
</reference>
<feature type="domain" description="DUF8212" evidence="2">
    <location>
        <begin position="176"/>
        <end position="202"/>
    </location>
</feature>
<feature type="domain" description="Heterokaryon incompatibility" evidence="1">
    <location>
        <begin position="25"/>
        <end position="115"/>
    </location>
</feature>
<gene>
    <name evidence="3" type="ORF">N657DRAFT_658752</name>
</gene>
<dbReference type="PANTHER" id="PTHR10622">
    <property type="entry name" value="HET DOMAIN-CONTAINING PROTEIN"/>
    <property type="match status" value="1"/>
</dbReference>
<evidence type="ECO:0000259" key="1">
    <source>
        <dbReference type="Pfam" id="PF06985"/>
    </source>
</evidence>
<comment type="caution">
    <text evidence="3">The sequence shown here is derived from an EMBL/GenBank/DDBJ whole genome shotgun (WGS) entry which is preliminary data.</text>
</comment>
<evidence type="ECO:0000313" key="4">
    <source>
        <dbReference type="Proteomes" id="UP001302602"/>
    </source>
</evidence>
<evidence type="ECO:0000259" key="2">
    <source>
        <dbReference type="Pfam" id="PF26640"/>
    </source>
</evidence>
<dbReference type="InterPro" id="IPR058525">
    <property type="entry name" value="DUF8212"/>
</dbReference>
<dbReference type="RefSeq" id="XP_062643649.1">
    <property type="nucleotide sequence ID" value="XM_062794922.1"/>
</dbReference>
<accession>A0AAN6TTA2</accession>
<sequence>MRLLETSQGEIPLMQGFVGSTIPRYAILSHTWKDDEVTLQQLLAGSAEPSLLRTKAGFHKIQKTCELAREERKLEYVWVDTCCIDKTSSAELAEAINSMFSWYRNAEVCYVFLDNLEPGDDLKTKLPNCRWFTRAWTLQELIAPREVVRAVDVDMAYCLLGIFDVHLSLIYGEGMKAFARLQLAIVQTTPDLSIFAWTDDQVPCPPFAGVLAKSPRNFASCGNIELARGDSPYASFAVTTRGIQSDASMLRILDHLSGQPGVVLTTLCHDEDEMIGIYVRKIGGGLYARYKPNYRRSLVEKLTLATTLPVRFPFHAGFDPVVGNRFSALRVNWGQLVVQEAMPRSHWDFEPEVFFGCHAISKGWCAYIAQGCMPVSNAPGVRVNLRLFLACFEWNMGLPVVVLASLDYLDLVRSMLLQSHLDHLWACEVFPEN</sequence>
<dbReference type="Pfam" id="PF26640">
    <property type="entry name" value="DUF8212"/>
    <property type="match status" value="1"/>
</dbReference>
<dbReference type="Proteomes" id="UP001302602">
    <property type="component" value="Unassembled WGS sequence"/>
</dbReference>
<reference evidence="3" key="1">
    <citation type="journal article" date="2023" name="Mol. Phylogenet. Evol.">
        <title>Genome-scale phylogeny and comparative genomics of the fungal order Sordariales.</title>
        <authorList>
            <person name="Hensen N."/>
            <person name="Bonometti L."/>
            <person name="Westerberg I."/>
            <person name="Brannstrom I.O."/>
            <person name="Guillou S."/>
            <person name="Cros-Aarteil S."/>
            <person name="Calhoun S."/>
            <person name="Haridas S."/>
            <person name="Kuo A."/>
            <person name="Mondo S."/>
            <person name="Pangilinan J."/>
            <person name="Riley R."/>
            <person name="LaButti K."/>
            <person name="Andreopoulos B."/>
            <person name="Lipzen A."/>
            <person name="Chen C."/>
            <person name="Yan M."/>
            <person name="Daum C."/>
            <person name="Ng V."/>
            <person name="Clum A."/>
            <person name="Steindorff A."/>
            <person name="Ohm R.A."/>
            <person name="Martin F."/>
            <person name="Silar P."/>
            <person name="Natvig D.O."/>
            <person name="Lalanne C."/>
            <person name="Gautier V."/>
            <person name="Ament-Velasquez S.L."/>
            <person name="Kruys A."/>
            <person name="Hutchinson M.I."/>
            <person name="Powell A.J."/>
            <person name="Barry K."/>
            <person name="Miller A.N."/>
            <person name="Grigoriev I.V."/>
            <person name="Debuchy R."/>
            <person name="Gladieux P."/>
            <person name="Hiltunen Thoren M."/>
            <person name="Johannesson H."/>
        </authorList>
    </citation>
    <scope>NUCLEOTIDE SEQUENCE</scope>
    <source>
        <strain evidence="3">CBS 731.68</strain>
    </source>
</reference>
<keyword evidence="4" id="KW-1185">Reference proteome</keyword>
<organism evidence="3 4">
    <name type="scientific">Parathielavia appendiculata</name>
    <dbReference type="NCBI Taxonomy" id="2587402"/>
    <lineage>
        <taxon>Eukaryota</taxon>
        <taxon>Fungi</taxon>
        <taxon>Dikarya</taxon>
        <taxon>Ascomycota</taxon>
        <taxon>Pezizomycotina</taxon>
        <taxon>Sordariomycetes</taxon>
        <taxon>Sordariomycetidae</taxon>
        <taxon>Sordariales</taxon>
        <taxon>Chaetomiaceae</taxon>
        <taxon>Parathielavia</taxon>
    </lineage>
</organism>
<dbReference type="Pfam" id="PF06985">
    <property type="entry name" value="HET"/>
    <property type="match status" value="1"/>
</dbReference>
<evidence type="ECO:0000313" key="3">
    <source>
        <dbReference type="EMBL" id="KAK4119876.1"/>
    </source>
</evidence>
<name>A0AAN6TTA2_9PEZI</name>
<proteinExistence type="predicted"/>
<protein>
    <submittedName>
        <fullName evidence="3">HET-domain-containing protein</fullName>
    </submittedName>
</protein>